<evidence type="ECO:0000259" key="2">
    <source>
        <dbReference type="PROSITE" id="PS50137"/>
    </source>
</evidence>
<organism evidence="4">
    <name type="scientific">Schizophyllum commune (strain H4-8 / FGSC 9210)</name>
    <name type="common">Split gill fungus</name>
    <dbReference type="NCBI Taxonomy" id="578458"/>
    <lineage>
        <taxon>Eukaryota</taxon>
        <taxon>Fungi</taxon>
        <taxon>Dikarya</taxon>
        <taxon>Basidiomycota</taxon>
        <taxon>Agaricomycotina</taxon>
        <taxon>Agaricomycetes</taxon>
        <taxon>Agaricomycetidae</taxon>
        <taxon>Agaricales</taxon>
        <taxon>Schizophyllaceae</taxon>
        <taxon>Schizophyllum</taxon>
    </lineage>
</organism>
<dbReference type="eggNOG" id="ENOG502T1H2">
    <property type="taxonomic scope" value="Eukaryota"/>
</dbReference>
<proteinExistence type="predicted"/>
<dbReference type="AlphaFoldDB" id="D8Q720"/>
<dbReference type="EMBL" id="GL377307">
    <property type="protein sequence ID" value="EFI95954.1"/>
    <property type="molecule type" value="Genomic_DNA"/>
</dbReference>
<dbReference type="VEuPathDB" id="FungiDB:SCHCODRAFT_02505348"/>
<dbReference type="GeneID" id="9592502"/>
<accession>D8Q720</accession>
<dbReference type="SUPFAM" id="SSF54768">
    <property type="entry name" value="dsRNA-binding domain-like"/>
    <property type="match status" value="1"/>
</dbReference>
<dbReference type="OrthoDB" id="2662290at2759"/>
<dbReference type="STRING" id="578458.D8Q720"/>
<evidence type="ECO:0000313" key="4">
    <source>
        <dbReference type="Proteomes" id="UP000007431"/>
    </source>
</evidence>
<reference evidence="3 4" key="1">
    <citation type="journal article" date="2010" name="Nat. Biotechnol.">
        <title>Genome sequence of the model mushroom Schizophyllum commune.</title>
        <authorList>
            <person name="Ohm R.A."/>
            <person name="de Jong J.F."/>
            <person name="Lugones L.G."/>
            <person name="Aerts A."/>
            <person name="Kothe E."/>
            <person name="Stajich J.E."/>
            <person name="de Vries R.P."/>
            <person name="Record E."/>
            <person name="Levasseur A."/>
            <person name="Baker S.E."/>
            <person name="Bartholomew K.A."/>
            <person name="Coutinho P.M."/>
            <person name="Erdmann S."/>
            <person name="Fowler T.J."/>
            <person name="Gathman A.C."/>
            <person name="Lombard V."/>
            <person name="Henrissat B."/>
            <person name="Knabe N."/>
            <person name="Kuees U."/>
            <person name="Lilly W.W."/>
            <person name="Lindquist E."/>
            <person name="Lucas S."/>
            <person name="Magnuson J.K."/>
            <person name="Piumi F."/>
            <person name="Raudaskoski M."/>
            <person name="Salamov A."/>
            <person name="Schmutz J."/>
            <person name="Schwarze F.W.M.R."/>
            <person name="vanKuyk P.A."/>
            <person name="Horton J.S."/>
            <person name="Grigoriev I.V."/>
            <person name="Woesten H.A.B."/>
        </authorList>
    </citation>
    <scope>NUCLEOTIDE SEQUENCE [LARGE SCALE GENOMIC DNA]</scope>
    <source>
        <strain evidence="4">H4-8 / FGSC 9210</strain>
    </source>
</reference>
<gene>
    <name evidence="3" type="ORF">SCHCODRAFT_109599</name>
</gene>
<protein>
    <recommendedName>
        <fullName evidence="2">DRBM domain-containing protein</fullName>
    </recommendedName>
</protein>
<dbReference type="InterPro" id="IPR014720">
    <property type="entry name" value="dsRBD_dom"/>
</dbReference>
<dbReference type="GO" id="GO:0003723">
    <property type="term" value="F:RNA binding"/>
    <property type="evidence" value="ECO:0007669"/>
    <property type="project" value="UniProtKB-UniRule"/>
</dbReference>
<sequence length="523" mass="57592">MHASHVYAQNLLLAREGYPLYAPEPLSNLPDDYRARGAEIGDVGVITKEGAFKPLLNICAPPDAAINAFKGVPPDFEHIGPVAKDSLDAYYDRSGSFVHSANIRSYTFAGGGAALALPQGGSRTDAERLGDFEKQIERHGLSWYEHAISKRGWKIQNGELYLLTGVDKTSHWGALAFQHTGGSHEVSFELTAVAQTAVALSYTYQWRHLAGQAARKGPDVAAALIINGASAENQCVFLRGYKLMVREEIWTRLTGISVKTIDFTEPTRVKNPDSVMQSKPFRRTFAPGSHASEDSMGDAAEGLSKAEADITFDPTDPQEQLYHPCDALNRLILRHTGCKLAFSHDHLWTRSVNARNTARKPCLLQVNVGSDSSTLKFREEGVIAMSMWDVSDLERKIWPRGLRMGTEIKLEPSPTANIASASTMPRRDSSNRTVQPRPVRTRLVSLDPQNARTRLRSRVNSHGWAPPEFDFAGPFTMGGRTKQWLCIVRMNGAEWGRAYGPTKQAAGEAAADNAYNALIQQGY</sequence>
<dbReference type="HOGENOM" id="CLU_021108_3_1_1"/>
<feature type="domain" description="DRBM" evidence="2">
    <location>
        <begin position="450"/>
        <end position="520"/>
    </location>
</feature>
<name>D8Q720_SCHCM</name>
<evidence type="ECO:0000256" key="1">
    <source>
        <dbReference type="PROSITE-ProRule" id="PRU00266"/>
    </source>
</evidence>
<dbReference type="KEGG" id="scm:SCHCO_02505348"/>
<dbReference type="PROSITE" id="PS50137">
    <property type="entry name" value="DS_RBD"/>
    <property type="match status" value="1"/>
</dbReference>
<dbReference type="Gene3D" id="3.30.160.20">
    <property type="match status" value="1"/>
</dbReference>
<keyword evidence="1" id="KW-0694">RNA-binding</keyword>
<evidence type="ECO:0000313" key="3">
    <source>
        <dbReference type="EMBL" id="EFI95954.1"/>
    </source>
</evidence>
<dbReference type="Proteomes" id="UP000007431">
    <property type="component" value="Unassembled WGS sequence"/>
</dbReference>
<keyword evidence="4" id="KW-1185">Reference proteome</keyword>
<dbReference type="RefSeq" id="XP_003030857.1">
    <property type="nucleotide sequence ID" value="XM_003030811.1"/>
</dbReference>
<dbReference type="InParanoid" id="D8Q720"/>
<feature type="non-terminal residue" evidence="3">
    <location>
        <position position="523"/>
    </location>
</feature>
<dbReference type="OMA" id="VANMSEH"/>